<name>A0AAW2Z9Z7_9EUKA</name>
<dbReference type="EMBL" id="JAOPGA020001202">
    <property type="protein sequence ID" value="KAL0486118.1"/>
    <property type="molecule type" value="Genomic_DNA"/>
</dbReference>
<dbReference type="PANTHER" id="PTHR12969">
    <property type="entry name" value="NGD5/OSM-6/IFT52"/>
    <property type="match status" value="1"/>
</dbReference>
<dbReference type="Proteomes" id="UP001431209">
    <property type="component" value="Unassembled WGS sequence"/>
</dbReference>
<evidence type="ECO:0000259" key="2">
    <source>
        <dbReference type="Pfam" id="PF21178"/>
    </source>
</evidence>
<comment type="caution">
    <text evidence="5">The sequence shown here is derived from an EMBL/GenBank/DDBJ whole genome shotgun (WGS) entry which is preliminary data.</text>
</comment>
<dbReference type="Gene3D" id="6.10.250.2800">
    <property type="match status" value="1"/>
</dbReference>
<proteinExistence type="predicted"/>
<feature type="region of interest" description="Disordered" evidence="1">
    <location>
        <begin position="480"/>
        <end position="504"/>
    </location>
</feature>
<sequence>MNSARGISRNNSIPGQGQISHPSQKDIEKSSVPTIIFNVCKKEIFTPKQGLKILEKKLRGDYNIIINQDELNMESLLKGQLIIICGPRERFSEAECTDMKHYVKLGGSILVLLGEGGEQRFSTNINYFLENYGININNDAVIRTMFYKYFHPKEVCVQKGVLNKAINIAAGKEVSSTSAGHSSNEDEHLTFLYPYGATLIVEKPAIPILSSGHISYPLNRPVAAVYGSKSDKGRIAVIGSVHIFEDSYINKEENSVLQNIIFEYLLQTTEFKFNEIDAEAPDVNDYNFLPDSKSLAERYKPCLQESEELPADFTQLFVDRTFKFDTNLIPEAIKLYKDTGVKHAPLSLILPAFETPLPSLRPAVYPPSLQDPMPPSLDLFDLDEHFASEDVRLAHLTNRCENKDMEYYVQKSGEILGISSKLEDEHKHSAKHILEFVFKKITQFKKNNYEATPTYMNNSSNASSMNKIFAKSFGGRNDADTPPPTFLAASKPPTPLHSPHGNGY</sequence>
<feature type="domain" description="Intraflagellar transport protein 52 C-terminal" evidence="2">
    <location>
        <begin position="386"/>
        <end position="438"/>
    </location>
</feature>
<dbReference type="PANTHER" id="PTHR12969:SF7">
    <property type="entry name" value="INTRAFLAGELLAR TRANSPORT PROTEIN 52 HOMOLOG"/>
    <property type="match status" value="1"/>
</dbReference>
<dbReference type="Pfam" id="PF23355">
    <property type="entry name" value="IFT52_GIFT"/>
    <property type="match status" value="1"/>
</dbReference>
<dbReference type="InterPro" id="IPR055458">
    <property type="entry name" value="IFT52_GIFT"/>
</dbReference>
<feature type="domain" description="IFT52 central" evidence="3">
    <location>
        <begin position="295"/>
        <end position="375"/>
    </location>
</feature>
<dbReference type="InterPro" id="IPR039975">
    <property type="entry name" value="IFT52"/>
</dbReference>
<dbReference type="GO" id="GO:0005929">
    <property type="term" value="C:cilium"/>
    <property type="evidence" value="ECO:0007669"/>
    <property type="project" value="TreeGrafter"/>
</dbReference>
<accession>A0AAW2Z9Z7</accession>
<reference evidence="5 6" key="1">
    <citation type="submission" date="2024-03" db="EMBL/GenBank/DDBJ databases">
        <title>The Acrasis kona genome and developmental transcriptomes reveal deep origins of eukaryotic multicellular pathways.</title>
        <authorList>
            <person name="Sheikh S."/>
            <person name="Fu C.-J."/>
            <person name="Brown M.W."/>
            <person name="Baldauf S.L."/>
        </authorList>
    </citation>
    <scope>NUCLEOTIDE SEQUENCE [LARGE SCALE GENOMIC DNA]</scope>
    <source>
        <strain evidence="5 6">ATCC MYA-3509</strain>
    </source>
</reference>
<dbReference type="GO" id="GO:0030992">
    <property type="term" value="C:intraciliary transport particle B"/>
    <property type="evidence" value="ECO:0007669"/>
    <property type="project" value="TreeGrafter"/>
</dbReference>
<evidence type="ECO:0000256" key="1">
    <source>
        <dbReference type="SAM" id="MobiDB-lite"/>
    </source>
</evidence>
<gene>
    <name evidence="5" type="ORF">AKO1_001746</name>
</gene>
<dbReference type="Pfam" id="PF23352">
    <property type="entry name" value="IFT52_central"/>
    <property type="match status" value="1"/>
</dbReference>
<dbReference type="GO" id="GO:0042073">
    <property type="term" value="P:intraciliary transport"/>
    <property type="evidence" value="ECO:0007669"/>
    <property type="project" value="TreeGrafter"/>
</dbReference>
<feature type="domain" description="IFT52 GIFT" evidence="4">
    <location>
        <begin position="34"/>
        <end position="279"/>
    </location>
</feature>
<dbReference type="GO" id="GO:0060271">
    <property type="term" value="P:cilium assembly"/>
    <property type="evidence" value="ECO:0007669"/>
    <property type="project" value="TreeGrafter"/>
</dbReference>
<evidence type="ECO:0000259" key="3">
    <source>
        <dbReference type="Pfam" id="PF23352"/>
    </source>
</evidence>
<dbReference type="Pfam" id="PF21178">
    <property type="entry name" value="Itf52_C"/>
    <property type="match status" value="1"/>
</dbReference>
<evidence type="ECO:0000313" key="6">
    <source>
        <dbReference type="Proteomes" id="UP001431209"/>
    </source>
</evidence>
<keyword evidence="6" id="KW-1185">Reference proteome</keyword>
<dbReference type="InterPro" id="IPR048643">
    <property type="entry name" value="Itf52_C"/>
</dbReference>
<dbReference type="AlphaFoldDB" id="A0AAW2Z9Z7"/>
<organism evidence="5 6">
    <name type="scientific">Acrasis kona</name>
    <dbReference type="NCBI Taxonomy" id="1008807"/>
    <lineage>
        <taxon>Eukaryota</taxon>
        <taxon>Discoba</taxon>
        <taxon>Heterolobosea</taxon>
        <taxon>Tetramitia</taxon>
        <taxon>Eutetramitia</taxon>
        <taxon>Acrasidae</taxon>
        <taxon>Acrasis</taxon>
    </lineage>
</organism>
<feature type="region of interest" description="Disordered" evidence="1">
    <location>
        <begin position="1"/>
        <end position="27"/>
    </location>
</feature>
<protein>
    <submittedName>
        <fullName evidence="5">Intraflagellar transport protein 52</fullName>
    </submittedName>
</protein>
<evidence type="ECO:0000313" key="5">
    <source>
        <dbReference type="EMBL" id="KAL0486118.1"/>
    </source>
</evidence>
<evidence type="ECO:0000259" key="4">
    <source>
        <dbReference type="Pfam" id="PF23355"/>
    </source>
</evidence>
<dbReference type="CDD" id="cd23683">
    <property type="entry name" value="IFT52_CTD"/>
    <property type="match status" value="1"/>
</dbReference>
<dbReference type="GO" id="GO:0005814">
    <property type="term" value="C:centriole"/>
    <property type="evidence" value="ECO:0007669"/>
    <property type="project" value="TreeGrafter"/>
</dbReference>
<feature type="compositionally biased region" description="Polar residues" evidence="1">
    <location>
        <begin position="1"/>
        <end position="22"/>
    </location>
</feature>
<dbReference type="InterPro" id="IPR055460">
    <property type="entry name" value="IFT52_central"/>
</dbReference>